<protein>
    <submittedName>
        <fullName evidence="1">Uncharacterized protein</fullName>
    </submittedName>
</protein>
<reference evidence="1 2" key="1">
    <citation type="journal article" date="2022" name="Nat. Ecol. Evol.">
        <title>A masculinizing supergene underlies an exaggerated male reproductive morph in a spider.</title>
        <authorList>
            <person name="Hendrickx F."/>
            <person name="De Corte Z."/>
            <person name="Sonet G."/>
            <person name="Van Belleghem S.M."/>
            <person name="Kostlbacher S."/>
            <person name="Vangestel C."/>
        </authorList>
    </citation>
    <scope>NUCLEOTIDE SEQUENCE [LARGE SCALE GENOMIC DNA]</scope>
    <source>
        <strain evidence="1">W744_W776</strain>
    </source>
</reference>
<accession>A0AAV6UDG1</accession>
<comment type="caution">
    <text evidence="1">The sequence shown here is derived from an EMBL/GenBank/DDBJ whole genome shotgun (WGS) entry which is preliminary data.</text>
</comment>
<evidence type="ECO:0000313" key="2">
    <source>
        <dbReference type="Proteomes" id="UP000827092"/>
    </source>
</evidence>
<name>A0AAV6UDG1_9ARAC</name>
<gene>
    <name evidence="1" type="ORF">JTE90_026043</name>
</gene>
<proteinExistence type="predicted"/>
<keyword evidence="2" id="KW-1185">Reference proteome</keyword>
<sequence>MTYGVHDVARAMAEVEIQLLRVHLCLLLQRSLSQQDTDFALFYTYRVQDDQIERELSVVDSSIAFRNGAIFEF</sequence>
<dbReference type="AlphaFoldDB" id="A0AAV6UDG1"/>
<evidence type="ECO:0000313" key="1">
    <source>
        <dbReference type="EMBL" id="KAG8181883.1"/>
    </source>
</evidence>
<dbReference type="Proteomes" id="UP000827092">
    <property type="component" value="Unassembled WGS sequence"/>
</dbReference>
<dbReference type="EMBL" id="JAFNEN010000490">
    <property type="protein sequence ID" value="KAG8181883.1"/>
    <property type="molecule type" value="Genomic_DNA"/>
</dbReference>
<organism evidence="1 2">
    <name type="scientific">Oedothorax gibbosus</name>
    <dbReference type="NCBI Taxonomy" id="931172"/>
    <lineage>
        <taxon>Eukaryota</taxon>
        <taxon>Metazoa</taxon>
        <taxon>Ecdysozoa</taxon>
        <taxon>Arthropoda</taxon>
        <taxon>Chelicerata</taxon>
        <taxon>Arachnida</taxon>
        <taxon>Araneae</taxon>
        <taxon>Araneomorphae</taxon>
        <taxon>Entelegynae</taxon>
        <taxon>Araneoidea</taxon>
        <taxon>Linyphiidae</taxon>
        <taxon>Erigoninae</taxon>
        <taxon>Oedothorax</taxon>
    </lineage>
</organism>